<dbReference type="NCBIfam" id="TIGR02249">
    <property type="entry name" value="integrase_gron"/>
    <property type="match status" value="1"/>
</dbReference>
<dbReference type="AlphaFoldDB" id="A0A2S5SR70"/>
<dbReference type="PANTHER" id="PTHR30349:SF64">
    <property type="entry name" value="PROPHAGE INTEGRASE INTD-RELATED"/>
    <property type="match status" value="1"/>
</dbReference>
<evidence type="ECO:0000256" key="3">
    <source>
        <dbReference type="ARBA" id="ARBA00023125"/>
    </source>
</evidence>
<evidence type="ECO:0000256" key="1">
    <source>
        <dbReference type="ARBA" id="ARBA00008857"/>
    </source>
</evidence>
<protein>
    <submittedName>
        <fullName evidence="8">Integrase/recombinase</fullName>
    </submittedName>
</protein>
<name>A0A2S5SR70_9BURK</name>
<keyword evidence="3 5" id="KW-0238">DNA-binding</keyword>
<dbReference type="Gene3D" id="1.10.443.10">
    <property type="entry name" value="Intergrase catalytic core"/>
    <property type="match status" value="1"/>
</dbReference>
<dbReference type="InterPro" id="IPR050090">
    <property type="entry name" value="Tyrosine_recombinase_XerCD"/>
</dbReference>
<dbReference type="InterPro" id="IPR011010">
    <property type="entry name" value="DNA_brk_join_enz"/>
</dbReference>
<dbReference type="PROSITE" id="PS51898">
    <property type="entry name" value="TYR_RECOMBINASE"/>
    <property type="match status" value="1"/>
</dbReference>
<evidence type="ECO:0000259" key="6">
    <source>
        <dbReference type="PROSITE" id="PS51898"/>
    </source>
</evidence>
<dbReference type="Proteomes" id="UP000238605">
    <property type="component" value="Unassembled WGS sequence"/>
</dbReference>
<dbReference type="PROSITE" id="PS51900">
    <property type="entry name" value="CB"/>
    <property type="match status" value="1"/>
</dbReference>
<dbReference type="Pfam" id="PF00589">
    <property type="entry name" value="Phage_integrase"/>
    <property type="match status" value="1"/>
</dbReference>
<dbReference type="InterPro" id="IPR044068">
    <property type="entry name" value="CB"/>
</dbReference>
<evidence type="ECO:0000313" key="9">
    <source>
        <dbReference type="Proteomes" id="UP000238605"/>
    </source>
</evidence>
<dbReference type="InterPro" id="IPR002104">
    <property type="entry name" value="Integrase_catalytic"/>
</dbReference>
<gene>
    <name evidence="8" type="ORF">C1704_14765</name>
</gene>
<evidence type="ECO:0000256" key="2">
    <source>
        <dbReference type="ARBA" id="ARBA00022908"/>
    </source>
</evidence>
<keyword evidence="2" id="KW-0229">DNA integration</keyword>
<dbReference type="SUPFAM" id="SSF56349">
    <property type="entry name" value="DNA breaking-rejoining enzymes"/>
    <property type="match status" value="1"/>
</dbReference>
<dbReference type="InterPro" id="IPR004107">
    <property type="entry name" value="Integrase_SAM-like_N"/>
</dbReference>
<reference evidence="8 9" key="1">
    <citation type="submission" date="2018-02" db="EMBL/GenBank/DDBJ databases">
        <title>Reclassifiation of [Polyangium] brachysporum DSM 7029 as Guopingzhaonella breviflexa gen. nov., sp. nov., a member of the family Comamonadaceae.</title>
        <authorList>
            <person name="Tang B."/>
        </authorList>
    </citation>
    <scope>NUCLEOTIDE SEQUENCE [LARGE SCALE GENOMIC DNA]</scope>
    <source>
        <strain evidence="8 9">BCRC 80649</strain>
    </source>
</reference>
<dbReference type="EMBL" id="PSNX01000015">
    <property type="protein sequence ID" value="PPE65206.1"/>
    <property type="molecule type" value="Genomic_DNA"/>
</dbReference>
<sequence>MHETHPAAGRLPRRGEALPPLKSTRLLDQLRERIRALHYSLRTEEAYVYWCRAFIRFHRLRHPAEMGGPEVEAFLTWLASERGVSVSTHRQALSALLFLYGKVLGVQLAWMDTIDRPQPRRRLPVVLSAQEVAAVLALMEGEHRLLAQVLYGTGMRLTEGLRLRVKDIDFAHRAIVVRDGKGGKDRVLMLPRTLEQPLREQLARAHALWVADRQAGRSGVEMPDALDRKYPRAGASWPWFWVFPQAQHAVDPRSGVVRRHHLYDQTFQRAFKRAVQAAGLTKPASPHTLRHAFATHLLQGGTDIRTVQDLLGHADVSTTMIYTHVLKVGGGGVHSPLDRLDTLLTH</sequence>
<keyword evidence="9" id="KW-1185">Reference proteome</keyword>
<feature type="domain" description="Tyr recombinase" evidence="6">
    <location>
        <begin position="122"/>
        <end position="335"/>
    </location>
</feature>
<dbReference type="InterPro" id="IPR010998">
    <property type="entry name" value="Integrase_recombinase_N"/>
</dbReference>
<organism evidence="8 9">
    <name type="scientific">Caldimonas caldifontis</name>
    <dbReference type="NCBI Taxonomy" id="1452508"/>
    <lineage>
        <taxon>Bacteria</taxon>
        <taxon>Pseudomonadati</taxon>
        <taxon>Pseudomonadota</taxon>
        <taxon>Betaproteobacteria</taxon>
        <taxon>Burkholderiales</taxon>
        <taxon>Sphaerotilaceae</taxon>
        <taxon>Caldimonas</taxon>
    </lineage>
</organism>
<evidence type="ECO:0000259" key="7">
    <source>
        <dbReference type="PROSITE" id="PS51900"/>
    </source>
</evidence>
<evidence type="ECO:0000256" key="5">
    <source>
        <dbReference type="PROSITE-ProRule" id="PRU01248"/>
    </source>
</evidence>
<feature type="domain" description="Core-binding (CB)" evidence="7">
    <location>
        <begin position="21"/>
        <end position="104"/>
    </location>
</feature>
<keyword evidence="4" id="KW-0233">DNA recombination</keyword>
<dbReference type="GO" id="GO:0006310">
    <property type="term" value="P:DNA recombination"/>
    <property type="evidence" value="ECO:0007669"/>
    <property type="project" value="UniProtKB-KW"/>
</dbReference>
<dbReference type="NCBIfam" id="NF011946">
    <property type="entry name" value="PRK15417.1"/>
    <property type="match status" value="1"/>
</dbReference>
<dbReference type="GO" id="GO:0015074">
    <property type="term" value="P:DNA integration"/>
    <property type="evidence" value="ECO:0007669"/>
    <property type="project" value="UniProtKB-KW"/>
</dbReference>
<comment type="similarity">
    <text evidence="1">Belongs to the 'phage' integrase family.</text>
</comment>
<dbReference type="InterPro" id="IPR011946">
    <property type="entry name" value="Integrase_integron-type"/>
</dbReference>
<dbReference type="Pfam" id="PF13495">
    <property type="entry name" value="Phage_int_SAM_4"/>
    <property type="match status" value="1"/>
</dbReference>
<dbReference type="OrthoDB" id="9801717at2"/>
<proteinExistence type="inferred from homology"/>
<dbReference type="CDD" id="cd01193">
    <property type="entry name" value="INT_IntI_C"/>
    <property type="match status" value="1"/>
</dbReference>
<evidence type="ECO:0000256" key="4">
    <source>
        <dbReference type="ARBA" id="ARBA00023172"/>
    </source>
</evidence>
<dbReference type="RefSeq" id="WP_104303509.1">
    <property type="nucleotide sequence ID" value="NZ_PSNX01000015.1"/>
</dbReference>
<accession>A0A2S5SR70</accession>
<dbReference type="Gene3D" id="1.10.150.130">
    <property type="match status" value="1"/>
</dbReference>
<comment type="caution">
    <text evidence="8">The sequence shown here is derived from an EMBL/GenBank/DDBJ whole genome shotgun (WGS) entry which is preliminary data.</text>
</comment>
<dbReference type="InterPro" id="IPR013762">
    <property type="entry name" value="Integrase-like_cat_sf"/>
</dbReference>
<dbReference type="GO" id="GO:0003677">
    <property type="term" value="F:DNA binding"/>
    <property type="evidence" value="ECO:0007669"/>
    <property type="project" value="UniProtKB-UniRule"/>
</dbReference>
<dbReference type="PANTHER" id="PTHR30349">
    <property type="entry name" value="PHAGE INTEGRASE-RELATED"/>
    <property type="match status" value="1"/>
</dbReference>
<evidence type="ECO:0000313" key="8">
    <source>
        <dbReference type="EMBL" id="PPE65206.1"/>
    </source>
</evidence>